<evidence type="ECO:0000313" key="1">
    <source>
        <dbReference type="EMBL" id="MEK0306577.1"/>
    </source>
</evidence>
<proteinExistence type="predicted"/>
<keyword evidence="2" id="KW-1185">Reference proteome</keyword>
<name>A0ABU8ZNG3_9BIFI</name>
<comment type="caution">
    <text evidence="1">The sequence shown here is derived from an EMBL/GenBank/DDBJ whole genome shotgun (WGS) entry which is preliminary data.</text>
</comment>
<dbReference type="EMBL" id="JBANBB010000001">
    <property type="protein sequence ID" value="MEK0306577.1"/>
    <property type="molecule type" value="Genomic_DNA"/>
</dbReference>
<dbReference type="Proteomes" id="UP001373159">
    <property type="component" value="Unassembled WGS sequence"/>
</dbReference>
<organism evidence="1 2">
    <name type="scientific">Bifidobacterium favimelis</name>
    <dbReference type="NCBI Taxonomy" id="3122979"/>
    <lineage>
        <taxon>Bacteria</taxon>
        <taxon>Bacillati</taxon>
        <taxon>Actinomycetota</taxon>
        <taxon>Actinomycetes</taxon>
        <taxon>Bifidobacteriales</taxon>
        <taxon>Bifidobacteriaceae</taxon>
        <taxon>Bifidobacterium</taxon>
    </lineage>
</organism>
<evidence type="ECO:0000313" key="2">
    <source>
        <dbReference type="Proteomes" id="UP001373159"/>
    </source>
</evidence>
<sequence>MFKRLFWIGVGAAAGVILVSKAEAYVRANTPKRAREFIMGEDQDRVPQRTLAGLVGEFTTAMRYREDELNRRYTDRFHG</sequence>
<dbReference type="RefSeq" id="WP_340469115.1">
    <property type="nucleotide sequence ID" value="NZ_JBANBB010000001.1"/>
</dbReference>
<accession>A0ABU8ZNG3</accession>
<reference evidence="1 2" key="1">
    <citation type="submission" date="2024-02" db="EMBL/GenBank/DDBJ databases">
        <title>Bifidobacterium honeyensis sp. nov., isolated from the comb honey.</title>
        <authorList>
            <person name="Liu W."/>
            <person name="Li Y."/>
        </authorList>
    </citation>
    <scope>NUCLEOTIDE SEQUENCE [LARGE SCALE GENOMIC DNA]</scope>
    <source>
        <strain evidence="1 2">IMAU50988</strain>
    </source>
</reference>
<gene>
    <name evidence="1" type="ORF">V8P97_03720</name>
</gene>
<evidence type="ECO:0008006" key="3">
    <source>
        <dbReference type="Google" id="ProtNLM"/>
    </source>
</evidence>
<protein>
    <recommendedName>
        <fullName evidence="3">Secreted protein</fullName>
    </recommendedName>
</protein>